<comment type="caution">
    <text evidence="1">The sequence shown here is derived from an EMBL/GenBank/DDBJ whole genome shotgun (WGS) entry which is preliminary data.</text>
</comment>
<evidence type="ECO:0000313" key="1">
    <source>
        <dbReference type="EMBL" id="OGK39933.1"/>
    </source>
</evidence>
<proteinExistence type="predicted"/>
<dbReference type="EMBL" id="MGAE01000010">
    <property type="protein sequence ID" value="OGK39933.1"/>
    <property type="molecule type" value="Genomic_DNA"/>
</dbReference>
<accession>A0A1F7I992</accession>
<evidence type="ECO:0000313" key="2">
    <source>
        <dbReference type="Proteomes" id="UP000179024"/>
    </source>
</evidence>
<name>A0A1F7I992_9BACT</name>
<dbReference type="Proteomes" id="UP000179024">
    <property type="component" value="Unassembled WGS sequence"/>
</dbReference>
<dbReference type="AlphaFoldDB" id="A0A1F7I992"/>
<organism evidence="1 2">
    <name type="scientific">Candidatus Roizmanbacteria bacterium RIFCSPHIGHO2_12_FULL_44_10</name>
    <dbReference type="NCBI Taxonomy" id="1802054"/>
    <lineage>
        <taxon>Bacteria</taxon>
        <taxon>Candidatus Roizmaniibacteriota</taxon>
    </lineage>
</organism>
<sequence length="128" mass="15027">MTDTVGPQKKLSDEPSEDFRQWIEMEVLRIMRELVSRKDVQSKRVKEIANRTLELVRPGMTMGELFQNAIKLNNGYPELDSLVIKLMKEYEQKYKHQAIEQVTNLVENGHYDEAQNVVKKVLEFKMAE</sequence>
<reference evidence="1 2" key="1">
    <citation type="journal article" date="2016" name="Nat. Commun.">
        <title>Thousands of microbial genomes shed light on interconnected biogeochemical processes in an aquifer system.</title>
        <authorList>
            <person name="Anantharaman K."/>
            <person name="Brown C.T."/>
            <person name="Hug L.A."/>
            <person name="Sharon I."/>
            <person name="Castelle C.J."/>
            <person name="Probst A.J."/>
            <person name="Thomas B.C."/>
            <person name="Singh A."/>
            <person name="Wilkins M.J."/>
            <person name="Karaoz U."/>
            <person name="Brodie E.L."/>
            <person name="Williams K.H."/>
            <person name="Hubbard S.S."/>
            <person name="Banfield J.F."/>
        </authorList>
    </citation>
    <scope>NUCLEOTIDE SEQUENCE [LARGE SCALE GENOMIC DNA]</scope>
</reference>
<gene>
    <name evidence="1" type="ORF">A3F34_01910</name>
</gene>
<protein>
    <submittedName>
        <fullName evidence="1">Uncharacterized protein</fullName>
    </submittedName>
</protein>